<keyword evidence="3" id="KW-1185">Reference proteome</keyword>
<dbReference type="Proteomes" id="UP000244905">
    <property type="component" value="Unassembled WGS sequence"/>
</dbReference>
<reference evidence="3" key="1">
    <citation type="submission" date="2018-02" db="EMBL/GenBank/DDBJ databases">
        <authorList>
            <person name="Clavel T."/>
            <person name="Strowig T."/>
        </authorList>
    </citation>
    <scope>NUCLEOTIDE SEQUENCE [LARGE SCALE GENOMIC DNA]</scope>
    <source>
        <strain evidence="3">DSM 103720</strain>
    </source>
</reference>
<proteinExistence type="predicted"/>
<feature type="domain" description="Exodeoxyribonuclease X-like C-terminal" evidence="1">
    <location>
        <begin position="188"/>
        <end position="217"/>
    </location>
</feature>
<comment type="caution">
    <text evidence="2">The sequence shown here is derived from an EMBL/GenBank/DDBJ whole genome shotgun (WGS) entry which is preliminary data.</text>
</comment>
<protein>
    <recommendedName>
        <fullName evidence="1">Exodeoxyribonuclease X-like C-terminal domain-containing protein</fullName>
    </recommendedName>
</protein>
<evidence type="ECO:0000313" key="2">
    <source>
        <dbReference type="EMBL" id="PWB04397.1"/>
    </source>
</evidence>
<dbReference type="RefSeq" id="WP_107030953.1">
    <property type="nucleotide sequence ID" value="NZ_CAOLYA010000034.1"/>
</dbReference>
<dbReference type="InterPro" id="IPR046768">
    <property type="entry name" value="ExoX-like_C"/>
</dbReference>
<evidence type="ECO:0000313" key="3">
    <source>
        <dbReference type="Proteomes" id="UP000244905"/>
    </source>
</evidence>
<evidence type="ECO:0000259" key="1">
    <source>
        <dbReference type="Pfam" id="PF20600"/>
    </source>
</evidence>
<gene>
    <name evidence="2" type="ORF">C5O23_00300</name>
</gene>
<organism evidence="2 3">
    <name type="scientific">Duncaniella muris</name>
    <dbReference type="NCBI Taxonomy" id="2094150"/>
    <lineage>
        <taxon>Bacteria</taxon>
        <taxon>Pseudomonadati</taxon>
        <taxon>Bacteroidota</taxon>
        <taxon>Bacteroidia</taxon>
        <taxon>Bacteroidales</taxon>
        <taxon>Muribaculaceae</taxon>
        <taxon>Duncaniella</taxon>
    </lineage>
</organism>
<name>A0A2V1IRK2_9BACT</name>
<accession>A0A2V1IRK2</accession>
<dbReference type="Pfam" id="PF20600">
    <property type="entry name" value="ExoX-like_C"/>
    <property type="match status" value="2"/>
</dbReference>
<dbReference type="AlphaFoldDB" id="A0A2V1IRK2"/>
<dbReference type="EMBL" id="PUEC01000001">
    <property type="protein sequence ID" value="PWB04397.1"/>
    <property type="molecule type" value="Genomic_DNA"/>
</dbReference>
<sequence>MYPNDNIFNIYYNIGKRTPFLVKRCELGLARSSSEKRRMDPNKDRTFLVEIVKPRGKYGKAYGKCFVDGKPDDSYRQRRCQNIKDEEIPCAGCGEWVLLDVPGVDMNEIFQNRNPDYVIQFGKYKGKTIKEIYSQDPKYIFWLMEKDHYFRVDFDQLLNIPDNSSDRERIIETEINRVFPKVTPDDVISFGKYQGKTFREIFATDPSYIDWFLRNNQTLDIDINAFDSMMRK</sequence>
<feature type="domain" description="Exodeoxyribonuclease X-like C-terminal" evidence="1">
    <location>
        <begin position="120"/>
        <end position="146"/>
    </location>
</feature>
<dbReference type="GeneID" id="82524788"/>